<evidence type="ECO:0000313" key="10">
    <source>
        <dbReference type="Proteomes" id="UP000306585"/>
    </source>
</evidence>
<dbReference type="GO" id="GO:0046872">
    <property type="term" value="F:metal ion binding"/>
    <property type="evidence" value="ECO:0007669"/>
    <property type="project" value="UniProtKB-KW"/>
</dbReference>
<feature type="binding site" evidence="7">
    <location>
        <position position="209"/>
    </location>
    <ligand>
        <name>Mg(2+)</name>
        <dbReference type="ChEBI" id="CHEBI:18420"/>
        <label>1</label>
        <note>catalytic</note>
    </ligand>
</feature>
<accession>A0A5R9GS44</accession>
<dbReference type="InterPro" id="IPR020583">
    <property type="entry name" value="Inositol_monoP_metal-BS"/>
</dbReference>
<dbReference type="EC" id="3.1.3.25" evidence="8"/>
<protein>
    <recommendedName>
        <fullName evidence="8">Inositol-1-monophosphatase</fullName>
        <ecNumber evidence="8">3.1.3.25</ecNumber>
    </recommendedName>
</protein>
<keyword evidence="5 8" id="KW-0378">Hydrolase</keyword>
<evidence type="ECO:0000256" key="2">
    <source>
        <dbReference type="ARBA" id="ARBA00001946"/>
    </source>
</evidence>
<evidence type="ECO:0000256" key="8">
    <source>
        <dbReference type="RuleBase" id="RU364068"/>
    </source>
</evidence>
<comment type="caution">
    <text evidence="9">The sequence shown here is derived from an EMBL/GenBank/DDBJ whole genome shotgun (WGS) entry which is preliminary data.</text>
</comment>
<gene>
    <name evidence="9" type="ORF">FEF65_05520</name>
</gene>
<dbReference type="Gene3D" id="3.40.190.80">
    <property type="match status" value="1"/>
</dbReference>
<dbReference type="GO" id="GO:0006020">
    <property type="term" value="P:inositol metabolic process"/>
    <property type="evidence" value="ECO:0007669"/>
    <property type="project" value="TreeGrafter"/>
</dbReference>
<dbReference type="GO" id="GO:0046854">
    <property type="term" value="P:phosphatidylinositol phosphate biosynthetic process"/>
    <property type="evidence" value="ECO:0007669"/>
    <property type="project" value="InterPro"/>
</dbReference>
<comment type="catalytic activity">
    <reaction evidence="1 8">
        <text>a myo-inositol phosphate + H2O = myo-inositol + phosphate</text>
        <dbReference type="Rhea" id="RHEA:24056"/>
        <dbReference type="ChEBI" id="CHEBI:15377"/>
        <dbReference type="ChEBI" id="CHEBI:17268"/>
        <dbReference type="ChEBI" id="CHEBI:43474"/>
        <dbReference type="ChEBI" id="CHEBI:84139"/>
        <dbReference type="EC" id="3.1.3.25"/>
    </reaction>
</comment>
<dbReference type="SUPFAM" id="SSF56655">
    <property type="entry name" value="Carbohydrate phosphatase"/>
    <property type="match status" value="1"/>
</dbReference>
<evidence type="ECO:0000256" key="4">
    <source>
        <dbReference type="ARBA" id="ARBA00022723"/>
    </source>
</evidence>
<keyword evidence="6 7" id="KW-0460">Magnesium</keyword>
<dbReference type="GO" id="GO:0007165">
    <property type="term" value="P:signal transduction"/>
    <property type="evidence" value="ECO:0007669"/>
    <property type="project" value="TreeGrafter"/>
</dbReference>
<evidence type="ECO:0000256" key="6">
    <source>
        <dbReference type="ARBA" id="ARBA00022842"/>
    </source>
</evidence>
<dbReference type="PROSITE" id="PS00630">
    <property type="entry name" value="IMP_2"/>
    <property type="match status" value="1"/>
</dbReference>
<name>A0A5R9GS44_9PROT</name>
<evidence type="ECO:0000256" key="3">
    <source>
        <dbReference type="ARBA" id="ARBA00009759"/>
    </source>
</evidence>
<keyword evidence="4 7" id="KW-0479">Metal-binding</keyword>
<evidence type="ECO:0000256" key="7">
    <source>
        <dbReference type="PIRSR" id="PIRSR600760-2"/>
    </source>
</evidence>
<dbReference type="AlphaFoldDB" id="A0A5R9GS44"/>
<feature type="binding site" evidence="7">
    <location>
        <position position="64"/>
    </location>
    <ligand>
        <name>Mg(2+)</name>
        <dbReference type="ChEBI" id="CHEBI:18420"/>
        <label>1</label>
        <note>catalytic</note>
    </ligand>
</feature>
<dbReference type="CDD" id="cd01639">
    <property type="entry name" value="IMPase"/>
    <property type="match status" value="1"/>
</dbReference>
<dbReference type="RefSeq" id="WP_138238802.1">
    <property type="nucleotide sequence ID" value="NZ_VBRY01000004.1"/>
</dbReference>
<dbReference type="PRINTS" id="PR01959">
    <property type="entry name" value="SBIMPHPHTASE"/>
</dbReference>
<comment type="cofactor">
    <cofactor evidence="2 7 8">
        <name>Mg(2+)</name>
        <dbReference type="ChEBI" id="CHEBI:18420"/>
    </cofactor>
</comment>
<dbReference type="PANTHER" id="PTHR20854:SF4">
    <property type="entry name" value="INOSITOL-1-MONOPHOSPHATASE-RELATED"/>
    <property type="match status" value="1"/>
</dbReference>
<dbReference type="PANTHER" id="PTHR20854">
    <property type="entry name" value="INOSITOL MONOPHOSPHATASE"/>
    <property type="match status" value="1"/>
</dbReference>
<sequence>MLYVAVRAARRAGDLIARAYDERDDLKVSKKSDRDYVTDIDQRAEALIVREISKHYPDHGIVGEEMERSINPDAAIQWYIDPLDGTTNFIHGYPHFAVSIAAWKQGKPMLAVIHDPIRDETFEARNGGGAFLNRRRLRVSGEKRLDHALFASGMPPYRRDTVDLFQKRMDACMRAMDGYRRGGSAALDLAYVAAGRLDAYWEAGLREWDIAAGYLLVQEAGGIATDLESGTLDLTKGDILAANPDLHAKVAALLKV</sequence>
<feature type="binding site" evidence="7">
    <location>
        <position position="83"/>
    </location>
    <ligand>
        <name>Mg(2+)</name>
        <dbReference type="ChEBI" id="CHEBI:18420"/>
        <label>1</label>
        <note>catalytic</note>
    </ligand>
</feature>
<dbReference type="InterPro" id="IPR033942">
    <property type="entry name" value="IMPase"/>
</dbReference>
<proteinExistence type="inferred from homology"/>
<feature type="binding site" evidence="7">
    <location>
        <position position="81"/>
    </location>
    <ligand>
        <name>Mg(2+)</name>
        <dbReference type="ChEBI" id="CHEBI:18420"/>
        <label>1</label>
        <note>catalytic</note>
    </ligand>
</feature>
<feature type="binding site" evidence="7">
    <location>
        <position position="84"/>
    </location>
    <ligand>
        <name>Mg(2+)</name>
        <dbReference type="ChEBI" id="CHEBI:18420"/>
        <label>1</label>
        <note>catalytic</note>
    </ligand>
</feature>
<dbReference type="InterPro" id="IPR000760">
    <property type="entry name" value="Inositol_monophosphatase-like"/>
</dbReference>
<dbReference type="InterPro" id="IPR020550">
    <property type="entry name" value="Inositol_monophosphatase_CS"/>
</dbReference>
<evidence type="ECO:0000313" key="9">
    <source>
        <dbReference type="EMBL" id="TLS67905.1"/>
    </source>
</evidence>
<evidence type="ECO:0000256" key="1">
    <source>
        <dbReference type="ARBA" id="ARBA00001033"/>
    </source>
</evidence>
<comment type="similarity">
    <text evidence="3 8">Belongs to the inositol monophosphatase superfamily.</text>
</comment>
<keyword evidence="10" id="KW-1185">Reference proteome</keyword>
<organism evidence="9 10">
    <name type="scientific">Mariprofundus erugo</name>
    <dbReference type="NCBI Taxonomy" id="2528639"/>
    <lineage>
        <taxon>Bacteria</taxon>
        <taxon>Pseudomonadati</taxon>
        <taxon>Pseudomonadota</taxon>
        <taxon>Candidatius Mariprofundia</taxon>
        <taxon>Mariprofundales</taxon>
        <taxon>Mariprofundaceae</taxon>
        <taxon>Mariprofundus</taxon>
    </lineage>
</organism>
<dbReference type="PROSITE" id="PS00629">
    <property type="entry name" value="IMP_1"/>
    <property type="match status" value="1"/>
</dbReference>
<dbReference type="Gene3D" id="3.30.540.10">
    <property type="entry name" value="Fructose-1,6-Bisphosphatase, subunit A, domain 1"/>
    <property type="match status" value="1"/>
</dbReference>
<dbReference type="Pfam" id="PF00459">
    <property type="entry name" value="Inositol_P"/>
    <property type="match status" value="1"/>
</dbReference>
<dbReference type="InterPro" id="IPR022337">
    <property type="entry name" value="Inositol_monophosphatase_SuhB"/>
</dbReference>
<reference evidence="9 10" key="1">
    <citation type="journal article" date="2019" name="Appl. Environ. Microbiol.">
        <title>Environmental Evidence and Genomic Insight of Iron-oxidizing Bacteria Preference Towards More Corrosion Resistant Stainless Steel at Higher Salinities.</title>
        <authorList>
            <person name="Garrison C.E."/>
            <person name="Price K.A."/>
            <person name="Field E.K."/>
        </authorList>
    </citation>
    <scope>NUCLEOTIDE SEQUENCE [LARGE SCALE GENOMIC DNA]</scope>
    <source>
        <strain evidence="9 10">P3</strain>
    </source>
</reference>
<dbReference type="FunFam" id="3.30.540.10:FF:000003">
    <property type="entry name" value="Inositol-1-monophosphatase"/>
    <property type="match status" value="1"/>
</dbReference>
<dbReference type="PRINTS" id="PR00377">
    <property type="entry name" value="IMPHPHTASES"/>
</dbReference>
<evidence type="ECO:0000256" key="5">
    <source>
        <dbReference type="ARBA" id="ARBA00022801"/>
    </source>
</evidence>
<dbReference type="GO" id="GO:0008934">
    <property type="term" value="F:inositol monophosphate 1-phosphatase activity"/>
    <property type="evidence" value="ECO:0007669"/>
    <property type="project" value="InterPro"/>
</dbReference>
<dbReference type="Proteomes" id="UP000306585">
    <property type="component" value="Unassembled WGS sequence"/>
</dbReference>
<dbReference type="EMBL" id="VBRY01000004">
    <property type="protein sequence ID" value="TLS67905.1"/>
    <property type="molecule type" value="Genomic_DNA"/>
</dbReference>